<protein>
    <submittedName>
        <fullName evidence="5">ABC transporter substrate-binding protein</fullName>
    </submittedName>
</protein>
<accession>A0AA41UD87</accession>
<dbReference type="Gene3D" id="3.40.190.10">
    <property type="entry name" value="Periplasmic binding protein-like II"/>
    <property type="match status" value="1"/>
</dbReference>
<dbReference type="GO" id="GO:0015833">
    <property type="term" value="P:peptide transport"/>
    <property type="evidence" value="ECO:0007669"/>
    <property type="project" value="TreeGrafter"/>
</dbReference>
<dbReference type="GO" id="GO:0043190">
    <property type="term" value="C:ATP-binding cassette (ABC) transporter complex"/>
    <property type="evidence" value="ECO:0007669"/>
    <property type="project" value="InterPro"/>
</dbReference>
<evidence type="ECO:0000256" key="3">
    <source>
        <dbReference type="SAM" id="SignalP"/>
    </source>
</evidence>
<dbReference type="Pfam" id="PF00496">
    <property type="entry name" value="SBP_bac_5"/>
    <property type="match status" value="1"/>
</dbReference>
<dbReference type="EMBL" id="JALAZD010000003">
    <property type="protein sequence ID" value="MCI0129072.1"/>
    <property type="molecule type" value="Genomic_DNA"/>
</dbReference>
<feature type="signal peptide" evidence="3">
    <location>
        <begin position="1"/>
        <end position="29"/>
    </location>
</feature>
<comment type="similarity">
    <text evidence="2">Belongs to the bacterial solute-binding protein 5 family.</text>
</comment>
<comment type="caution">
    <text evidence="5">The sequence shown here is derived from an EMBL/GenBank/DDBJ whole genome shotgun (WGS) entry which is preliminary data.</text>
</comment>
<dbReference type="InterPro" id="IPR030678">
    <property type="entry name" value="Peptide/Ni-bd"/>
</dbReference>
<proteinExistence type="inferred from homology"/>
<comment type="subcellular location">
    <subcellularLocation>
        <location evidence="1">Periplasm</location>
    </subcellularLocation>
</comment>
<dbReference type="SUPFAM" id="SSF53850">
    <property type="entry name" value="Periplasmic binding protein-like II"/>
    <property type="match status" value="1"/>
</dbReference>
<dbReference type="AlphaFoldDB" id="A0AA41UD87"/>
<dbReference type="InterPro" id="IPR000914">
    <property type="entry name" value="SBP_5_dom"/>
</dbReference>
<dbReference type="InterPro" id="IPR039424">
    <property type="entry name" value="SBP_5"/>
</dbReference>
<dbReference type="GO" id="GO:0030288">
    <property type="term" value="C:outer membrane-bounded periplasmic space"/>
    <property type="evidence" value="ECO:0007669"/>
    <property type="project" value="UniProtKB-ARBA"/>
</dbReference>
<dbReference type="Gene3D" id="3.10.105.10">
    <property type="entry name" value="Dipeptide-binding Protein, Domain 3"/>
    <property type="match status" value="1"/>
</dbReference>
<name>A0AA41UD87_9HYPH</name>
<evidence type="ECO:0000259" key="4">
    <source>
        <dbReference type="Pfam" id="PF00496"/>
    </source>
</evidence>
<feature type="domain" description="Solute-binding protein family 5" evidence="4">
    <location>
        <begin position="84"/>
        <end position="483"/>
    </location>
</feature>
<evidence type="ECO:0000313" key="6">
    <source>
        <dbReference type="Proteomes" id="UP001156140"/>
    </source>
</evidence>
<dbReference type="PANTHER" id="PTHR30290">
    <property type="entry name" value="PERIPLASMIC BINDING COMPONENT OF ABC TRANSPORTER"/>
    <property type="match status" value="1"/>
</dbReference>
<evidence type="ECO:0000256" key="1">
    <source>
        <dbReference type="ARBA" id="ARBA00004418"/>
    </source>
</evidence>
<organism evidence="5 6">
    <name type="scientific">Paradevosia shaoguanensis</name>
    <dbReference type="NCBI Taxonomy" id="1335043"/>
    <lineage>
        <taxon>Bacteria</taxon>
        <taxon>Pseudomonadati</taxon>
        <taxon>Pseudomonadota</taxon>
        <taxon>Alphaproteobacteria</taxon>
        <taxon>Hyphomicrobiales</taxon>
        <taxon>Devosiaceae</taxon>
        <taxon>Paradevosia</taxon>
    </lineage>
</organism>
<evidence type="ECO:0000313" key="5">
    <source>
        <dbReference type="EMBL" id="MCI0129072.1"/>
    </source>
</evidence>
<dbReference type="PANTHER" id="PTHR30290:SF83">
    <property type="entry name" value="ABC TRANSPORTER SUBSTRATE-BINDING PROTEIN"/>
    <property type="match status" value="1"/>
</dbReference>
<dbReference type="RefSeq" id="WP_281737043.1">
    <property type="nucleotide sequence ID" value="NZ_JAKETQ010000003.1"/>
</dbReference>
<reference evidence="5" key="1">
    <citation type="submission" date="2022-03" db="EMBL/GenBank/DDBJ databases">
        <title>The complete genome sequence of a Methyloterrigena soli.</title>
        <authorList>
            <person name="Zi Z."/>
        </authorList>
    </citation>
    <scope>NUCLEOTIDE SEQUENCE</scope>
    <source>
        <strain evidence="5">M48</strain>
    </source>
</reference>
<dbReference type="Proteomes" id="UP001156140">
    <property type="component" value="Unassembled WGS sequence"/>
</dbReference>
<feature type="chain" id="PRO_5041250788" evidence="3">
    <location>
        <begin position="30"/>
        <end position="584"/>
    </location>
</feature>
<evidence type="ECO:0000256" key="2">
    <source>
        <dbReference type="ARBA" id="ARBA00005695"/>
    </source>
</evidence>
<gene>
    <name evidence="5" type="ORF">ML536_19740</name>
</gene>
<sequence length="584" mass="62782">MRLKGPSMHRLLAGVGIAALSLLASPALAEEPKSGGTFKLVGSGDVAGFDPVSARTAAVFLHRALTRTLVAFPTDPDPKVASRPVPDLAEAVPTPEEGGLVYRLTIREGATWNTPDARQITAADAIRGFKRLCNPVQPTGTPTYYIGVIKGFEEYCDGFAKVAGDVDSIRSYVEGTEVPGLVAEDERTLKITLERPTADFNSILALVSSAPVPVEILDYLPNSPELRRNYVSSGPYVIDEYVLNETLSLKRSDTWNASADPLHKAYVDRIEVAFGTPDAGKTQRMIEAGDIDGYFDLSIATADLTRIMANPSDPQLLQFADGAVNPILVLNIASPNNNKALGDLRVRQAINYAVNKAAIVQVGGGPAVKEATDQILTANVVGYEPYDLYPTPDHQGDPEKAKQLLAEAGFPNGIELKFSYASGGRYDLYSAALEADLAKAGIKLIMQPAPSRTVMSQMYQNRQATNGGAWDVGMTSLRADWVGDSARTMIIPMFHGEACESSTSNWTCYNNPEVNALIETALTATDEAAAAAAWAKADRMIMEDAPIVPLITGKISLYASKRMRGTTVNLLFNNVDPTLVWIAE</sequence>
<dbReference type="PIRSF" id="PIRSF002741">
    <property type="entry name" value="MppA"/>
    <property type="match status" value="1"/>
</dbReference>
<dbReference type="GO" id="GO:1904680">
    <property type="term" value="F:peptide transmembrane transporter activity"/>
    <property type="evidence" value="ECO:0007669"/>
    <property type="project" value="TreeGrafter"/>
</dbReference>
<keyword evidence="6" id="KW-1185">Reference proteome</keyword>
<keyword evidence="3" id="KW-0732">Signal</keyword>